<gene>
    <name evidence="3" type="ORF">NCTC11557_00018</name>
    <name evidence="4" type="ORF">NCTC11557_02454</name>
</gene>
<keyword evidence="2" id="KW-0732">Signal</keyword>
<evidence type="ECO:0008006" key="6">
    <source>
        <dbReference type="Google" id="ProtNLM"/>
    </source>
</evidence>
<feature type="chain" id="PRO_5041856334" description="Lipoprotein" evidence="2">
    <location>
        <begin position="26"/>
        <end position="163"/>
    </location>
</feature>
<dbReference type="Proteomes" id="UP000339049">
    <property type="component" value="Unassembled WGS sequence"/>
</dbReference>
<sequence length="163" mass="18322">MKKMTLLTFSAISLLILSACSTSKIEEKPSNAKTNQQPKIEKGNEPAKKVNYDVADMNVKITDSFNESVQFNKDGADGYEWTAYISELKLNDNGAIHTTVTDDFLLLDEAQKTEVLNHVSSSVNMVVFIETSEDKPYFITAFDVKNNKVAQSKVTKVTEYKFY</sequence>
<dbReference type="PROSITE" id="PS51257">
    <property type="entry name" value="PROKAR_LIPOPROTEIN"/>
    <property type="match status" value="1"/>
</dbReference>
<evidence type="ECO:0000313" key="3">
    <source>
        <dbReference type="EMBL" id="VTT22656.1"/>
    </source>
</evidence>
<reference evidence="3 5" key="1">
    <citation type="submission" date="2019-05" db="EMBL/GenBank/DDBJ databases">
        <authorList>
            <consortium name="Pathogen Informatics"/>
        </authorList>
    </citation>
    <scope>NUCLEOTIDE SEQUENCE [LARGE SCALE GENOMIC DNA]</scope>
    <source>
        <strain evidence="3 5">NCTC11557</strain>
    </source>
</reference>
<dbReference type="AlphaFoldDB" id="A0AAE9U0T9"/>
<evidence type="ECO:0000313" key="4">
    <source>
        <dbReference type="EMBL" id="VTT27499.1"/>
    </source>
</evidence>
<protein>
    <recommendedName>
        <fullName evidence="6">Lipoprotein</fullName>
    </recommendedName>
</protein>
<feature type="signal peptide" evidence="2">
    <location>
        <begin position="1"/>
        <end position="25"/>
    </location>
</feature>
<evidence type="ECO:0000256" key="2">
    <source>
        <dbReference type="SAM" id="SignalP"/>
    </source>
</evidence>
<evidence type="ECO:0000256" key="1">
    <source>
        <dbReference type="SAM" id="MobiDB-lite"/>
    </source>
</evidence>
<dbReference type="EMBL" id="CABEIY010000002">
    <property type="protein sequence ID" value="VTT22656.1"/>
    <property type="molecule type" value="Genomic_DNA"/>
</dbReference>
<feature type="region of interest" description="Disordered" evidence="1">
    <location>
        <begin position="26"/>
        <end position="45"/>
    </location>
</feature>
<comment type="caution">
    <text evidence="3">The sequence shown here is derived from an EMBL/GenBank/DDBJ whole genome shotgun (WGS) entry which is preliminary data.</text>
</comment>
<dbReference type="RefSeq" id="WP_003055290.1">
    <property type="nucleotide sequence ID" value="NZ_CABEIY010000002.1"/>
</dbReference>
<organism evidence="3 5">
    <name type="scientific">Streptococcus dysgalactiae subsp. equisimilis</name>
    <name type="common">Streptococcus equisimilis</name>
    <dbReference type="NCBI Taxonomy" id="119602"/>
    <lineage>
        <taxon>Bacteria</taxon>
        <taxon>Bacillati</taxon>
        <taxon>Bacillota</taxon>
        <taxon>Bacilli</taxon>
        <taxon>Lactobacillales</taxon>
        <taxon>Streptococcaceae</taxon>
        <taxon>Streptococcus</taxon>
    </lineage>
</organism>
<name>A0AAE9U0T9_STREQ</name>
<evidence type="ECO:0000313" key="5">
    <source>
        <dbReference type="Proteomes" id="UP000339049"/>
    </source>
</evidence>
<accession>A0AAE9U0T9</accession>
<dbReference type="EMBL" id="CABEIY010000008">
    <property type="protein sequence ID" value="VTT27499.1"/>
    <property type="molecule type" value="Genomic_DNA"/>
</dbReference>
<proteinExistence type="predicted"/>